<dbReference type="EMBL" id="CDPU01000055">
    <property type="protein sequence ID" value="CEO55690.1"/>
    <property type="molecule type" value="Genomic_DNA"/>
</dbReference>
<feature type="transmembrane region" description="Helical" evidence="1">
    <location>
        <begin position="220"/>
        <end position="244"/>
    </location>
</feature>
<dbReference type="PANTHER" id="PTHR42109:SF2">
    <property type="entry name" value="INTEGRAL MEMBRANE PROTEIN"/>
    <property type="match status" value="1"/>
</dbReference>
<dbReference type="PANTHER" id="PTHR42109">
    <property type="entry name" value="UNPLACED GENOMIC SCAFFOLD UM_SCAF_CONTIG_1.265, WHOLE GENOME SHOTGUN SEQUENCE"/>
    <property type="match status" value="1"/>
</dbReference>
<keyword evidence="1" id="KW-0812">Transmembrane</keyword>
<feature type="domain" description="DUF7702" evidence="2">
    <location>
        <begin position="3"/>
        <end position="244"/>
    </location>
</feature>
<feature type="transmembrane region" description="Helical" evidence="1">
    <location>
        <begin position="183"/>
        <end position="200"/>
    </location>
</feature>
<feature type="transmembrane region" description="Helical" evidence="1">
    <location>
        <begin position="112"/>
        <end position="130"/>
    </location>
</feature>
<protein>
    <recommendedName>
        <fullName evidence="2">DUF7702 domain-containing protein</fullName>
    </recommendedName>
</protein>
<sequence>MTLDSRGYVSIAELVVYVPAFVLAIIICIRHGIRQTSGWIYTLILCLVRIVGSICQLVTYSNPSVGLIQAYLVFDSVGLSPLLFATLGLLSRLVDWINTERGPILQAAHFRLVQLIITVGLILGIVGGVQRGSSQSTTGTIPQPSSVSQAAIILYIVAFSALIGILLLSFGCLSYVPSKERSISAGVAIALPLILVRLVYSALSTFTRNKTFSILGGDVGVFVGMAVVEEFLVVIVYLGLGFVVPKLQKGQQGEVGSGQWRQRRERPIKFTSLRGANLT</sequence>
<feature type="transmembrane region" description="Helical" evidence="1">
    <location>
        <begin position="39"/>
        <end position="59"/>
    </location>
</feature>
<evidence type="ECO:0000259" key="2">
    <source>
        <dbReference type="Pfam" id="PF24800"/>
    </source>
</evidence>
<proteinExistence type="predicted"/>
<reference evidence="3" key="1">
    <citation type="submission" date="2015-01" db="EMBL/GenBank/DDBJ databases">
        <authorList>
            <person name="Durling Mikael"/>
        </authorList>
    </citation>
    <scope>NUCLEOTIDE SEQUENCE</scope>
</reference>
<dbReference type="InterPro" id="IPR056119">
    <property type="entry name" value="DUF7702"/>
</dbReference>
<dbReference type="Pfam" id="PF24800">
    <property type="entry name" value="DUF7702"/>
    <property type="match status" value="1"/>
</dbReference>
<feature type="transmembrane region" description="Helical" evidence="1">
    <location>
        <begin position="150"/>
        <end position="176"/>
    </location>
</feature>
<keyword evidence="1" id="KW-0472">Membrane</keyword>
<accession>A0A0B7KLI6</accession>
<gene>
    <name evidence="3" type="ORF">BN869_000011748_1</name>
</gene>
<evidence type="ECO:0000313" key="3">
    <source>
        <dbReference type="EMBL" id="CEO55690.1"/>
    </source>
</evidence>
<dbReference type="AlphaFoldDB" id="A0A0B7KLI6"/>
<feature type="transmembrane region" description="Helical" evidence="1">
    <location>
        <begin position="6"/>
        <end position="27"/>
    </location>
</feature>
<evidence type="ECO:0000256" key="1">
    <source>
        <dbReference type="SAM" id="Phobius"/>
    </source>
</evidence>
<organism evidence="3">
    <name type="scientific">Bionectria ochroleuca</name>
    <name type="common">Gliocladium roseum</name>
    <dbReference type="NCBI Taxonomy" id="29856"/>
    <lineage>
        <taxon>Eukaryota</taxon>
        <taxon>Fungi</taxon>
        <taxon>Dikarya</taxon>
        <taxon>Ascomycota</taxon>
        <taxon>Pezizomycotina</taxon>
        <taxon>Sordariomycetes</taxon>
        <taxon>Hypocreomycetidae</taxon>
        <taxon>Hypocreales</taxon>
        <taxon>Bionectriaceae</taxon>
        <taxon>Clonostachys</taxon>
    </lineage>
</organism>
<feature type="transmembrane region" description="Helical" evidence="1">
    <location>
        <begin position="71"/>
        <end position="91"/>
    </location>
</feature>
<name>A0A0B7KLI6_BIOOC</name>
<keyword evidence="1" id="KW-1133">Transmembrane helix</keyword>